<evidence type="ECO:0000313" key="4">
    <source>
        <dbReference type="EMBL" id="KZT10354.1"/>
    </source>
</evidence>
<dbReference type="InterPro" id="IPR036188">
    <property type="entry name" value="FAD/NAD-bd_sf"/>
</dbReference>
<dbReference type="InParanoid" id="A0A165GHH1"/>
<dbReference type="GO" id="GO:0004499">
    <property type="term" value="F:N,N-dimethylaniline monooxygenase activity"/>
    <property type="evidence" value="ECO:0007669"/>
    <property type="project" value="InterPro"/>
</dbReference>
<dbReference type="AlphaFoldDB" id="A0A165GHH1"/>
<evidence type="ECO:0000256" key="3">
    <source>
        <dbReference type="ARBA" id="ARBA00023002"/>
    </source>
</evidence>
<dbReference type="InterPro" id="IPR050982">
    <property type="entry name" value="Auxin_biosynth/cation_transpt"/>
</dbReference>
<keyword evidence="1" id="KW-0285">Flavoprotein</keyword>
<keyword evidence="2" id="KW-0274">FAD</keyword>
<dbReference type="STRING" id="1314785.A0A165GHH1"/>
<dbReference type="OrthoDB" id="74360at2759"/>
<keyword evidence="3" id="KW-0560">Oxidoreductase</keyword>
<protein>
    <submittedName>
        <fullName evidence="4">FAD/NAD(P)-binding domain-containing protein</fullName>
    </submittedName>
</protein>
<dbReference type="PANTHER" id="PTHR43539">
    <property type="entry name" value="FLAVIN-BINDING MONOOXYGENASE-LIKE PROTEIN (AFU_ORTHOLOGUE AFUA_4G09220)"/>
    <property type="match status" value="1"/>
</dbReference>
<dbReference type="Pfam" id="PF00743">
    <property type="entry name" value="FMO-like"/>
    <property type="match status" value="1"/>
</dbReference>
<dbReference type="PANTHER" id="PTHR43539:SF68">
    <property type="entry name" value="FLAVIN-BINDING MONOOXYGENASE-LIKE PROTEIN (AFU_ORTHOLOGUE AFUA_4G09220)"/>
    <property type="match status" value="1"/>
</dbReference>
<dbReference type="GeneID" id="63827575"/>
<organism evidence="4 5">
    <name type="scientific">Laetiporus sulphureus 93-53</name>
    <dbReference type="NCBI Taxonomy" id="1314785"/>
    <lineage>
        <taxon>Eukaryota</taxon>
        <taxon>Fungi</taxon>
        <taxon>Dikarya</taxon>
        <taxon>Basidiomycota</taxon>
        <taxon>Agaricomycotina</taxon>
        <taxon>Agaricomycetes</taxon>
        <taxon>Polyporales</taxon>
        <taxon>Laetiporus</taxon>
    </lineage>
</organism>
<keyword evidence="5" id="KW-1185">Reference proteome</keyword>
<evidence type="ECO:0000313" key="5">
    <source>
        <dbReference type="Proteomes" id="UP000076871"/>
    </source>
</evidence>
<dbReference type="GO" id="GO:0050660">
    <property type="term" value="F:flavin adenine dinucleotide binding"/>
    <property type="evidence" value="ECO:0007669"/>
    <property type="project" value="InterPro"/>
</dbReference>
<sequence length="592" mass="66083">MTGPFVLPTSERLDSRIPPDIAPSDVARSWFDKFSAALESHSPDVANLFLEDSFWRDLLALSWDFRTIHGLRNITKYIHDTISSGFRLLSLSLDALRAPALQRPFDDIALLRFSFTFQTAVGKGIGTCNLVNTSGDWKAYTMFTKLEELTNYPESVGKLRNTSMWHGDWQTKRVADAEFANSNPTAVILGAGHVGLDLGARLQALGVRTLLIERNSRVGDSWRNRYKSLCLHDSVSTSAYSFPSTWPAYPAAAKLGDWLENYARTLELNVWTSSTIRHAKWDESSQMWLLDVQRDGTSRSLKVKHLMFATGWGANVPKLPIIADQDKFEGQVLHSTQYRTAEDHLGKKVVIVGACTSGHDIAYDFSDNDADVTMFQRSPTMVVGSQTLDKTLLSPLYNEDIPTDIADQISSSLPFNVSRQFHRRIFTTVAAVMDKVLLDGLAKVGFKTYLGPDDSGVMPLVYERGGGYYLDTGASQRIIDRKIKLKSGGNIKRFTAHGLEFSDGSHLDADLVVFATGYGDPRAMAKEICDPEVFAKLKPLWGLDPEGEVRSAWRESGHKKLWFAVGHFSMARIFSKLLALRIKAEEEGLIRQ</sequence>
<dbReference type="InterPro" id="IPR020946">
    <property type="entry name" value="Flavin_mOase-like"/>
</dbReference>
<dbReference type="RefSeq" id="XP_040768094.1">
    <property type="nucleotide sequence ID" value="XM_040910546.1"/>
</dbReference>
<dbReference type="GO" id="GO:0050661">
    <property type="term" value="F:NADP binding"/>
    <property type="evidence" value="ECO:0007669"/>
    <property type="project" value="InterPro"/>
</dbReference>
<dbReference type="Proteomes" id="UP000076871">
    <property type="component" value="Unassembled WGS sequence"/>
</dbReference>
<evidence type="ECO:0000256" key="2">
    <source>
        <dbReference type="ARBA" id="ARBA00022827"/>
    </source>
</evidence>
<accession>A0A165GHH1</accession>
<proteinExistence type="predicted"/>
<reference evidence="4 5" key="1">
    <citation type="journal article" date="2016" name="Mol. Biol. Evol.">
        <title>Comparative Genomics of Early-Diverging Mushroom-Forming Fungi Provides Insights into the Origins of Lignocellulose Decay Capabilities.</title>
        <authorList>
            <person name="Nagy L.G."/>
            <person name="Riley R."/>
            <person name="Tritt A."/>
            <person name="Adam C."/>
            <person name="Daum C."/>
            <person name="Floudas D."/>
            <person name="Sun H."/>
            <person name="Yadav J.S."/>
            <person name="Pangilinan J."/>
            <person name="Larsson K.H."/>
            <person name="Matsuura K."/>
            <person name="Barry K."/>
            <person name="Labutti K."/>
            <person name="Kuo R."/>
            <person name="Ohm R.A."/>
            <person name="Bhattacharya S.S."/>
            <person name="Shirouzu T."/>
            <person name="Yoshinaga Y."/>
            <person name="Martin F.M."/>
            <person name="Grigoriev I.V."/>
            <person name="Hibbett D.S."/>
        </authorList>
    </citation>
    <scope>NUCLEOTIDE SEQUENCE [LARGE SCALE GENOMIC DNA]</scope>
    <source>
        <strain evidence="4 5">93-53</strain>
    </source>
</reference>
<dbReference type="EMBL" id="KV427609">
    <property type="protein sequence ID" value="KZT10354.1"/>
    <property type="molecule type" value="Genomic_DNA"/>
</dbReference>
<gene>
    <name evidence="4" type="ORF">LAESUDRAFT_734825</name>
</gene>
<dbReference type="SUPFAM" id="SSF51905">
    <property type="entry name" value="FAD/NAD(P)-binding domain"/>
    <property type="match status" value="1"/>
</dbReference>
<name>A0A165GHH1_9APHY</name>
<evidence type="ECO:0000256" key="1">
    <source>
        <dbReference type="ARBA" id="ARBA00022630"/>
    </source>
</evidence>
<dbReference type="Gene3D" id="3.50.50.60">
    <property type="entry name" value="FAD/NAD(P)-binding domain"/>
    <property type="match status" value="2"/>
</dbReference>